<dbReference type="GO" id="GO:0004753">
    <property type="term" value="F:saccharopine dehydrogenase activity"/>
    <property type="evidence" value="ECO:0007669"/>
    <property type="project" value="TreeGrafter"/>
</dbReference>
<dbReference type="InterPro" id="IPR051168">
    <property type="entry name" value="AASS"/>
</dbReference>
<organism evidence="3 4">
    <name type="scientific">Geodia barretti</name>
    <name type="common">Barrett's horny sponge</name>
    <dbReference type="NCBI Taxonomy" id="519541"/>
    <lineage>
        <taxon>Eukaryota</taxon>
        <taxon>Metazoa</taxon>
        <taxon>Porifera</taxon>
        <taxon>Demospongiae</taxon>
        <taxon>Heteroscleromorpha</taxon>
        <taxon>Tetractinellida</taxon>
        <taxon>Astrophorina</taxon>
        <taxon>Geodiidae</taxon>
        <taxon>Geodia</taxon>
    </lineage>
</organism>
<evidence type="ECO:0000259" key="2">
    <source>
        <dbReference type="SMART" id="SM01002"/>
    </source>
</evidence>
<dbReference type="GO" id="GO:0019878">
    <property type="term" value="P:lysine biosynthetic process via aminoadipic acid"/>
    <property type="evidence" value="ECO:0007669"/>
    <property type="project" value="TreeGrafter"/>
</dbReference>
<keyword evidence="1" id="KW-0560">Oxidoreductase</keyword>
<dbReference type="PANTHER" id="PTHR11133:SF22">
    <property type="entry name" value="ALPHA-AMINOADIPIC SEMIALDEHYDE SYNTHASE, MITOCHONDRIAL"/>
    <property type="match status" value="1"/>
</dbReference>
<dbReference type="Proteomes" id="UP001174909">
    <property type="component" value="Unassembled WGS sequence"/>
</dbReference>
<dbReference type="EMBL" id="CASHTH010001761">
    <property type="protein sequence ID" value="CAI8019539.1"/>
    <property type="molecule type" value="Genomic_DNA"/>
</dbReference>
<dbReference type="Pfam" id="PF01262">
    <property type="entry name" value="AlaDh_PNT_C"/>
    <property type="match status" value="1"/>
</dbReference>
<evidence type="ECO:0000256" key="1">
    <source>
        <dbReference type="ARBA" id="ARBA00023002"/>
    </source>
</evidence>
<dbReference type="InterPro" id="IPR007698">
    <property type="entry name" value="AlaDH/PNT_NAD(H)-bd"/>
</dbReference>
<accession>A0AA35WGD3</accession>
<reference evidence="3" key="1">
    <citation type="submission" date="2023-03" db="EMBL/GenBank/DDBJ databases">
        <authorList>
            <person name="Steffen K."/>
            <person name="Cardenas P."/>
        </authorList>
    </citation>
    <scope>NUCLEOTIDE SEQUENCE</scope>
</reference>
<evidence type="ECO:0000313" key="4">
    <source>
        <dbReference type="Proteomes" id="UP001174909"/>
    </source>
</evidence>
<dbReference type="PANTHER" id="PTHR11133">
    <property type="entry name" value="SACCHAROPINE DEHYDROGENASE"/>
    <property type="match status" value="1"/>
</dbReference>
<dbReference type="GO" id="GO:0005737">
    <property type="term" value="C:cytoplasm"/>
    <property type="evidence" value="ECO:0007669"/>
    <property type="project" value="TreeGrafter"/>
</dbReference>
<comment type="caution">
    <text evidence="3">The sequence shown here is derived from an EMBL/GenBank/DDBJ whole genome shotgun (WGS) entry which is preliminary data.</text>
</comment>
<dbReference type="Gene3D" id="3.40.50.720">
    <property type="entry name" value="NAD(P)-binding Rossmann-like Domain"/>
    <property type="match status" value="1"/>
</dbReference>
<gene>
    <name evidence="3" type="ORF">GBAR_LOCUS11743</name>
</gene>
<keyword evidence="4" id="KW-1185">Reference proteome</keyword>
<proteinExistence type="predicted"/>
<dbReference type="SMART" id="SM01002">
    <property type="entry name" value="AlaDh_PNT_C"/>
    <property type="match status" value="1"/>
</dbReference>
<protein>
    <submittedName>
        <fullName evidence="3">Alpha-aminoadipic semialdehyde synthase, mitochondrial</fullName>
    </submittedName>
</protein>
<dbReference type="AlphaFoldDB" id="A0AA35WGD3"/>
<name>A0AA35WGD3_GEOBA</name>
<evidence type="ECO:0000313" key="3">
    <source>
        <dbReference type="EMBL" id="CAI8019539.1"/>
    </source>
</evidence>
<feature type="domain" description="Alanine dehydrogenase/pyridine nucleotide transhydrogenase NAD(H)-binding" evidence="2">
    <location>
        <begin position="1"/>
        <end position="192"/>
    </location>
</feature>
<sequence>MYPESLGPMIFTFTGAGNVSQGAQGVFKELPHEYVSPLDLQNVVETGDCHKVYATVVDKADHLYRLAGGDYDDEEFEKFPDRYDSIFADKIAPYTTCLVNGVFWAPNTPRLLSIAQSSSLHPVHMDTSVLKLQGVPALPQRLLAVADISCDLHGSLEFMSTVTTIDNPFTMYNVHTDSTSHDISGNGILLMSIDNLPAQLPREATDYFGNRLFPFISEMLRLDGRKRLYDYEDISTSVKDAVIAYNGELTERYKYIEELRSTK</sequence>